<accession>F0W7Z6</accession>
<keyword evidence="3" id="KW-0805">Transcription regulation</keyword>
<dbReference type="HOGENOM" id="CLU_046793_0_0_1"/>
<reference evidence="7" key="1">
    <citation type="journal article" date="2011" name="PLoS Biol.">
        <title>Gene gain and loss during evolution of obligate parasitism in the white rust pathogen of Arabidopsis thaliana.</title>
        <authorList>
            <person name="Kemen E."/>
            <person name="Gardiner A."/>
            <person name="Schultz-Larsen T."/>
            <person name="Kemen A.C."/>
            <person name="Balmuth A.L."/>
            <person name="Robert-Seilaniantz A."/>
            <person name="Bailey K."/>
            <person name="Holub E."/>
            <person name="Studholme D.J."/>
            <person name="Maclean D."/>
            <person name="Jones J.D."/>
        </authorList>
    </citation>
    <scope>NUCLEOTIDE SEQUENCE</scope>
</reference>
<evidence type="ECO:0000256" key="6">
    <source>
        <dbReference type="SAM" id="MobiDB-lite"/>
    </source>
</evidence>
<evidence type="ECO:0000256" key="1">
    <source>
        <dbReference type="ARBA" id="ARBA00004123"/>
    </source>
</evidence>
<feature type="compositionally biased region" description="Basic residues" evidence="6">
    <location>
        <begin position="1"/>
        <end position="10"/>
    </location>
</feature>
<dbReference type="Pfam" id="PF08598">
    <property type="entry name" value="Sds3"/>
    <property type="match status" value="1"/>
</dbReference>
<comment type="subcellular location">
    <subcellularLocation>
        <location evidence="1">Nucleus</location>
    </subcellularLocation>
</comment>
<dbReference type="GO" id="GO:0005654">
    <property type="term" value="C:nucleoplasm"/>
    <property type="evidence" value="ECO:0007669"/>
    <property type="project" value="UniProtKB-ARBA"/>
</dbReference>
<feature type="compositionally biased region" description="Low complexity" evidence="6">
    <location>
        <begin position="11"/>
        <end position="20"/>
    </location>
</feature>
<gene>
    <name evidence="7" type="primary">AlNc14C32G2946</name>
    <name evidence="7" type="ORF">ALNC14_033920</name>
</gene>
<keyword evidence="2" id="KW-0678">Repressor</keyword>
<evidence type="ECO:0000256" key="5">
    <source>
        <dbReference type="ARBA" id="ARBA00023242"/>
    </source>
</evidence>
<feature type="region of interest" description="Disordered" evidence="6">
    <location>
        <begin position="1"/>
        <end position="136"/>
    </location>
</feature>
<dbReference type="InterPro" id="IPR013907">
    <property type="entry name" value="Sds3"/>
</dbReference>
<evidence type="ECO:0000256" key="3">
    <source>
        <dbReference type="ARBA" id="ARBA00023015"/>
    </source>
</evidence>
<reference evidence="7" key="2">
    <citation type="submission" date="2011-02" db="EMBL/GenBank/DDBJ databases">
        <authorList>
            <person name="MacLean D."/>
        </authorList>
    </citation>
    <scope>NUCLEOTIDE SEQUENCE</scope>
</reference>
<feature type="compositionally biased region" description="Basic and acidic residues" evidence="6">
    <location>
        <begin position="55"/>
        <end position="81"/>
    </location>
</feature>
<protein>
    <submittedName>
        <fullName evidence="7">Uncharacterized protein AlNc14C32G2946</fullName>
    </submittedName>
</protein>
<feature type="compositionally biased region" description="Acidic residues" evidence="6">
    <location>
        <begin position="122"/>
        <end position="131"/>
    </location>
</feature>
<dbReference type="EMBL" id="FR824077">
    <property type="protein sequence ID" value="CCA17249.1"/>
    <property type="molecule type" value="Genomic_DNA"/>
</dbReference>
<organism evidence="7">
    <name type="scientific">Albugo laibachii Nc14</name>
    <dbReference type="NCBI Taxonomy" id="890382"/>
    <lineage>
        <taxon>Eukaryota</taxon>
        <taxon>Sar</taxon>
        <taxon>Stramenopiles</taxon>
        <taxon>Oomycota</taxon>
        <taxon>Peronosporomycetes</taxon>
        <taxon>Albuginales</taxon>
        <taxon>Albuginaceae</taxon>
        <taxon>Albugo</taxon>
    </lineage>
</organism>
<evidence type="ECO:0000256" key="4">
    <source>
        <dbReference type="ARBA" id="ARBA00023163"/>
    </source>
</evidence>
<name>F0W7Z6_9STRA</name>
<dbReference type="GO" id="GO:0010468">
    <property type="term" value="P:regulation of gene expression"/>
    <property type="evidence" value="ECO:0007669"/>
    <property type="project" value="UniProtKB-ARBA"/>
</dbReference>
<proteinExistence type="predicted"/>
<dbReference type="AlphaFoldDB" id="F0W7Z6"/>
<keyword evidence="5" id="KW-0539">Nucleus</keyword>
<evidence type="ECO:0000313" key="7">
    <source>
        <dbReference type="EMBL" id="CCA17249.1"/>
    </source>
</evidence>
<sequence>MERASRRKRPNATQNATTNASTPYVEADISKKTKSGNDQVRQRDRKESLAMSDVEMSHDDAEQFDVKKEINNTKAFEKAQEEGEAEQEQVRRSTRRSRVGLVEDEPRKVRSASITSSKSTEVEEGEDEPQDEDMKKEQELMKHYEEELKDLERKKKMIEEGTFAEYCRRITDYKEERKRLLQSAQWHRTLQMKNIQDLYDFELKRSHDIAESTKTAIKTQCLIRMDCVLQKLQQELLVIENKKAVFKHPAESELLADLHANLLENDSKNISKKQRLGKSFDLPRAMVNLNASAVADDFTEIIQLRKQTAAAVCPEGIASNDVRLVSRRRLYVNSYVFEEGDDIILECEVQQEEWFGNIESITGDAIHIRLTPSNQKVRVYLACVRSARCCIKPNTVENRCSRNS</sequence>
<keyword evidence="4" id="KW-0804">Transcription</keyword>
<evidence type="ECO:0000256" key="2">
    <source>
        <dbReference type="ARBA" id="ARBA00022491"/>
    </source>
</evidence>